<keyword evidence="3" id="KW-1185">Reference proteome</keyword>
<reference evidence="2 3" key="1">
    <citation type="submission" date="2020-08" db="EMBL/GenBank/DDBJ databases">
        <title>Genomic Encyclopedia of Type Strains, Phase IV (KMG-IV): sequencing the most valuable type-strain genomes for metagenomic binning, comparative biology and taxonomic classification.</title>
        <authorList>
            <person name="Goeker M."/>
        </authorList>
    </citation>
    <scope>NUCLEOTIDE SEQUENCE [LARGE SCALE GENOMIC DNA]</scope>
    <source>
        <strain evidence="2 3">DSM 23240</strain>
    </source>
</reference>
<feature type="compositionally biased region" description="Pro residues" evidence="1">
    <location>
        <begin position="76"/>
        <end position="88"/>
    </location>
</feature>
<comment type="caution">
    <text evidence="2">The sequence shown here is derived from an EMBL/GenBank/DDBJ whole genome shotgun (WGS) entry which is preliminary data.</text>
</comment>
<dbReference type="RefSeq" id="WP_168055782.1">
    <property type="nucleotide sequence ID" value="NZ_JAAOZT010000007.1"/>
</dbReference>
<evidence type="ECO:0000313" key="3">
    <source>
        <dbReference type="Proteomes" id="UP000571084"/>
    </source>
</evidence>
<feature type="compositionally biased region" description="Polar residues" evidence="1">
    <location>
        <begin position="548"/>
        <end position="558"/>
    </location>
</feature>
<feature type="region of interest" description="Disordered" evidence="1">
    <location>
        <begin position="502"/>
        <end position="524"/>
    </location>
</feature>
<dbReference type="Proteomes" id="UP000571084">
    <property type="component" value="Unassembled WGS sequence"/>
</dbReference>
<feature type="region of interest" description="Disordered" evidence="1">
    <location>
        <begin position="537"/>
        <end position="558"/>
    </location>
</feature>
<feature type="region of interest" description="Disordered" evidence="1">
    <location>
        <begin position="73"/>
        <end position="95"/>
    </location>
</feature>
<organism evidence="2 3">
    <name type="scientific">Glaciimonas immobilis</name>
    <dbReference type="NCBI Taxonomy" id="728004"/>
    <lineage>
        <taxon>Bacteria</taxon>
        <taxon>Pseudomonadati</taxon>
        <taxon>Pseudomonadota</taxon>
        <taxon>Betaproteobacteria</taxon>
        <taxon>Burkholderiales</taxon>
        <taxon>Oxalobacteraceae</taxon>
        <taxon>Glaciimonas</taxon>
    </lineage>
</organism>
<evidence type="ECO:0000313" key="2">
    <source>
        <dbReference type="EMBL" id="MBB5200761.1"/>
    </source>
</evidence>
<name>A0A840RW22_9BURK</name>
<evidence type="ECO:0000256" key="1">
    <source>
        <dbReference type="SAM" id="MobiDB-lite"/>
    </source>
</evidence>
<dbReference type="AlphaFoldDB" id="A0A840RW22"/>
<proteinExistence type="predicted"/>
<accession>A0A840RW22</accession>
<gene>
    <name evidence="2" type="ORF">HNR39_002603</name>
</gene>
<sequence>MNLINGLGAIGSFAQGTRDYELYDRKKQADAQSYAINQMAFQQAQKKNQDQIGIDGGYLDINSSEFQDWIAKNGIPKPPVRPQDPIPPSTGDASTAAIATAPQPQPAQAQFQPPQGHQNNQLMDGLKMRADKLQTIQDPRERQSFINSVFGNINAIPNPQQRNQMGQMWNNVAMQSQQAPQGQGQPMQGQGQPAPIAPYQSMANAGQAAVPDQAQIAAPPKMNLDEAVKFLRSKGKDDSQIVAILDKNTARLSAEGQQRLAVIKEQELSDYHKGVNRIKEEKLAQDAPLTKAKTDNYIGLTDDRPLRTKAIQDNVSARASAGGSRLSEAQNEALFGVNGAVAQGKIDPNRINSRTDRMFADAFIKNPNADFAKISADINLSRNPGFRQKAMTAEVLPEIMQNMVDSGKKIGFSDIKTIGKMQAWVKGETNDPDMTEYMVQRNDALMTIAGVMRGAGMTDMAHHAETEVSSPTMSPAALDAWMKGQMKSLEPRLKLNREIIKNKPSQGADASSAPKSTSGTASTIVLSSASELQAAIKSGKLKKGDTFNDPNGNPHTVN</sequence>
<dbReference type="EMBL" id="JACHHQ010000005">
    <property type="protein sequence ID" value="MBB5200761.1"/>
    <property type="molecule type" value="Genomic_DNA"/>
</dbReference>
<protein>
    <submittedName>
        <fullName evidence="2">Uncharacterized protein</fullName>
    </submittedName>
</protein>
<feature type="compositionally biased region" description="Polar residues" evidence="1">
    <location>
        <begin position="503"/>
        <end position="524"/>
    </location>
</feature>